<keyword evidence="1" id="KW-0472">Membrane</keyword>
<dbReference type="AlphaFoldDB" id="A0A0L6TWF0"/>
<feature type="transmembrane region" description="Helical" evidence="1">
    <location>
        <begin position="154"/>
        <end position="175"/>
    </location>
</feature>
<keyword evidence="1" id="KW-1133">Transmembrane helix</keyword>
<keyword evidence="3" id="KW-1185">Reference proteome</keyword>
<reference evidence="3" key="1">
    <citation type="submission" date="2015-07" db="EMBL/GenBank/DDBJ databases">
        <title>Draft genome sequence of Acetobacterium bakii DSM 8293, a potential psychrophilic chemical producer through syngas fermentation.</title>
        <authorList>
            <person name="Song Y."/>
            <person name="Hwang S."/>
            <person name="Cho B.-K."/>
        </authorList>
    </citation>
    <scope>NUCLEOTIDE SEQUENCE [LARGE SCALE GENOMIC DNA]</scope>
    <source>
        <strain evidence="3">DSM 8239</strain>
    </source>
</reference>
<keyword evidence="1" id="KW-0812">Transmembrane</keyword>
<organism evidence="2 3">
    <name type="scientific">Acetobacterium bakii</name>
    <dbReference type="NCBI Taxonomy" id="52689"/>
    <lineage>
        <taxon>Bacteria</taxon>
        <taxon>Bacillati</taxon>
        <taxon>Bacillota</taxon>
        <taxon>Clostridia</taxon>
        <taxon>Eubacteriales</taxon>
        <taxon>Eubacteriaceae</taxon>
        <taxon>Acetobacterium</taxon>
    </lineage>
</organism>
<feature type="transmembrane region" description="Helical" evidence="1">
    <location>
        <begin position="33"/>
        <end position="52"/>
    </location>
</feature>
<dbReference type="EMBL" id="LGYO01000051">
    <property type="protein sequence ID" value="KNZ40604.1"/>
    <property type="molecule type" value="Genomic_DNA"/>
</dbReference>
<dbReference type="Proteomes" id="UP000036873">
    <property type="component" value="Unassembled WGS sequence"/>
</dbReference>
<dbReference type="RefSeq" id="WP_050741555.1">
    <property type="nucleotide sequence ID" value="NZ_LGYO01000051.1"/>
</dbReference>
<comment type="caution">
    <text evidence="2">The sequence shown here is derived from an EMBL/GenBank/DDBJ whole genome shotgun (WGS) entry which is preliminary data.</text>
</comment>
<protein>
    <submittedName>
        <fullName evidence="2">Uncharacterized protein</fullName>
    </submittedName>
</protein>
<feature type="transmembrane region" description="Helical" evidence="1">
    <location>
        <begin position="67"/>
        <end position="89"/>
    </location>
</feature>
<accession>A0A0L6TWF0</accession>
<sequence>MLKNKKTNIGKFLYFDWLIPIVDYFRIVKFNEVIFDIVVPAIIAIIVTLIYYPTALIQNAIISLNEILPNVLAILIGFSISAIAIIISSDKKKYEKSVKEKFIGSDPLTIYRYLLIIMIFTLLQEIIALLLVFFVCFFRAVWGNIITDCIFLGLYIFLILNIFAVLTRSIVYLYASNYRNN</sequence>
<proteinExistence type="predicted"/>
<gene>
    <name evidence="2" type="ORF">AKG39_16800</name>
</gene>
<feature type="transmembrane region" description="Helical" evidence="1">
    <location>
        <begin position="110"/>
        <end position="142"/>
    </location>
</feature>
<dbReference type="OrthoDB" id="10006297at2"/>
<name>A0A0L6TWF0_9FIRM</name>
<evidence type="ECO:0000256" key="1">
    <source>
        <dbReference type="SAM" id="Phobius"/>
    </source>
</evidence>
<evidence type="ECO:0000313" key="2">
    <source>
        <dbReference type="EMBL" id="KNZ40604.1"/>
    </source>
</evidence>
<evidence type="ECO:0000313" key="3">
    <source>
        <dbReference type="Proteomes" id="UP000036873"/>
    </source>
</evidence>